<name>A0ABZ2CIC4_9BACI</name>
<organism evidence="1 2">
    <name type="scientific">Niallia oryzisoli</name>
    <dbReference type="NCBI Taxonomy" id="1737571"/>
    <lineage>
        <taxon>Bacteria</taxon>
        <taxon>Bacillati</taxon>
        <taxon>Bacillota</taxon>
        <taxon>Bacilli</taxon>
        <taxon>Bacillales</taxon>
        <taxon>Bacillaceae</taxon>
        <taxon>Niallia</taxon>
    </lineage>
</organism>
<accession>A0ABZ2CIC4</accession>
<dbReference type="EMBL" id="CP137640">
    <property type="protein sequence ID" value="WVX83445.1"/>
    <property type="molecule type" value="Genomic_DNA"/>
</dbReference>
<dbReference type="Pfam" id="PF13730">
    <property type="entry name" value="HTH_36"/>
    <property type="match status" value="1"/>
</dbReference>
<proteinExistence type="predicted"/>
<dbReference type="Gene3D" id="1.10.10.10">
    <property type="entry name" value="Winged helix-like DNA-binding domain superfamily/Winged helix DNA-binding domain"/>
    <property type="match status" value="1"/>
</dbReference>
<sequence>MKTVVELNEVVQAHKSHHQLNATELAVLDVLAQYSVKEIGRSWLSKSTIAELVGKSRRTIIRVCNRLESLGIISQRVRMRLTGDRAQTSNLIIIQPAVTSDSDQRSKHVTPECHTEETPSLNSNNNNTYLETVVPSNALKDALPKPIYDALARYFNADDMYKYYGILLRAKTRVDRNVMIEDDPEPFIEALNATVLMAKRGKIKNMSNYLFVSWQRATHTVLRRKAKTNGLFYDWLNA</sequence>
<dbReference type="SUPFAM" id="SSF46785">
    <property type="entry name" value="Winged helix' DNA-binding domain"/>
    <property type="match status" value="1"/>
</dbReference>
<dbReference type="Proteomes" id="UP001357223">
    <property type="component" value="Chromosome"/>
</dbReference>
<evidence type="ECO:0000313" key="1">
    <source>
        <dbReference type="EMBL" id="WVX83445.1"/>
    </source>
</evidence>
<dbReference type="InterPro" id="IPR036390">
    <property type="entry name" value="WH_DNA-bd_sf"/>
</dbReference>
<protein>
    <submittedName>
        <fullName evidence="1">Helix-turn-helix domain-containing protein</fullName>
    </submittedName>
</protein>
<dbReference type="RefSeq" id="WP_338452329.1">
    <property type="nucleotide sequence ID" value="NZ_CP137640.1"/>
</dbReference>
<dbReference type="InterPro" id="IPR036388">
    <property type="entry name" value="WH-like_DNA-bd_sf"/>
</dbReference>
<reference evidence="1 2" key="1">
    <citation type="submission" date="2023-10" db="EMBL/GenBank/DDBJ databases">
        <title>Niallia locisalis sp.nov. isolated from a salt pond sample.</title>
        <authorList>
            <person name="Li X.-J."/>
            <person name="Dong L."/>
        </authorList>
    </citation>
    <scope>NUCLEOTIDE SEQUENCE [LARGE SCALE GENOMIC DNA]</scope>
    <source>
        <strain evidence="1 2">DSM 29761</strain>
    </source>
</reference>
<gene>
    <name evidence="1" type="ORF">R4Z09_10850</name>
</gene>
<keyword evidence="2" id="KW-1185">Reference proteome</keyword>
<evidence type="ECO:0000313" key="2">
    <source>
        <dbReference type="Proteomes" id="UP001357223"/>
    </source>
</evidence>